<dbReference type="AlphaFoldDB" id="A0A843V1Y0"/>
<dbReference type="OrthoDB" id="1934430at2759"/>
<keyword evidence="1" id="KW-0175">Coiled coil</keyword>
<evidence type="ECO:0000256" key="2">
    <source>
        <dbReference type="SAM" id="MobiDB-lite"/>
    </source>
</evidence>
<organism evidence="3 4">
    <name type="scientific">Colocasia esculenta</name>
    <name type="common">Wild taro</name>
    <name type="synonym">Arum esculentum</name>
    <dbReference type="NCBI Taxonomy" id="4460"/>
    <lineage>
        <taxon>Eukaryota</taxon>
        <taxon>Viridiplantae</taxon>
        <taxon>Streptophyta</taxon>
        <taxon>Embryophyta</taxon>
        <taxon>Tracheophyta</taxon>
        <taxon>Spermatophyta</taxon>
        <taxon>Magnoliopsida</taxon>
        <taxon>Liliopsida</taxon>
        <taxon>Araceae</taxon>
        <taxon>Aroideae</taxon>
        <taxon>Colocasieae</taxon>
        <taxon>Colocasia</taxon>
    </lineage>
</organism>
<dbReference type="EMBL" id="NMUH01001439">
    <property type="protein sequence ID" value="MQL92352.1"/>
    <property type="molecule type" value="Genomic_DNA"/>
</dbReference>
<dbReference type="PANTHER" id="PTHR36051">
    <property type="entry name" value="DYNAMIN"/>
    <property type="match status" value="1"/>
</dbReference>
<accession>A0A843V1Y0</accession>
<evidence type="ECO:0000313" key="4">
    <source>
        <dbReference type="Proteomes" id="UP000652761"/>
    </source>
</evidence>
<evidence type="ECO:0000256" key="1">
    <source>
        <dbReference type="SAM" id="Coils"/>
    </source>
</evidence>
<feature type="coiled-coil region" evidence="1">
    <location>
        <begin position="114"/>
        <end position="141"/>
    </location>
</feature>
<gene>
    <name evidence="3" type="ORF">Taro_024971</name>
</gene>
<evidence type="ECO:0000313" key="3">
    <source>
        <dbReference type="EMBL" id="MQL92352.1"/>
    </source>
</evidence>
<protein>
    <submittedName>
        <fullName evidence="3">Uncharacterized protein</fullName>
    </submittedName>
</protein>
<reference evidence="3" key="1">
    <citation type="submission" date="2017-07" db="EMBL/GenBank/DDBJ databases">
        <title>Taro Niue Genome Assembly and Annotation.</title>
        <authorList>
            <person name="Atibalentja N."/>
            <person name="Keating K."/>
            <person name="Fields C.J."/>
        </authorList>
    </citation>
    <scope>NUCLEOTIDE SEQUENCE</scope>
    <source>
        <strain evidence="3">Niue_2</strain>
        <tissue evidence="3">Leaf</tissue>
    </source>
</reference>
<dbReference type="PANTHER" id="PTHR36051:SF2">
    <property type="entry name" value="DYNAMIN"/>
    <property type="match status" value="1"/>
</dbReference>
<proteinExistence type="predicted"/>
<keyword evidence="4" id="KW-1185">Reference proteome</keyword>
<feature type="region of interest" description="Disordered" evidence="2">
    <location>
        <begin position="19"/>
        <end position="57"/>
    </location>
</feature>
<comment type="caution">
    <text evidence="3">The sequence shown here is derived from an EMBL/GenBank/DDBJ whole genome shotgun (WGS) entry which is preliminary data.</text>
</comment>
<name>A0A843V1Y0_COLES</name>
<sequence length="403" mass="43360">MQWEGNGDSGQAAVVVVAKGPSSSGNGGQGARQRRRSWKAAVAVAKGPGGGGQGARQQQEKVIEICQEKDLMNSSNPTVLSPILDVVCNGHHGGYERGCGLGWSRMSRWGDIGNQSSNDNIKQLTIELQNAKAEIEVMHAREKEREEAVQAREKEMQDRMEHIEAMLSMHFSNSAVSPLRLEIRHGTMQYPTIMLIEMEHNPHQGIVDLALWDTVGIALKPGVIHKIQISIGQAVAQLMMNFGTTPGVSTLQSGMTDSVDSSADMLNKGYGRSAGPSVGNILQLTTKPVGVTASGEESSRSPSVVSVGSQALNAPSSGVPVSTRTEKVINSFLQNPIFKDDEEEEVDKLVSKVEIVCSRCPLGLRTMTTVGCGRDYCAVSLNVVGTLRAIRHDCHLKVPNRSL</sequence>
<dbReference type="Proteomes" id="UP000652761">
    <property type="component" value="Unassembled WGS sequence"/>
</dbReference>